<accession>A0A849VSU5</accession>
<dbReference type="AlphaFoldDB" id="A0A849VSU5"/>
<gene>
    <name evidence="2" type="ORF">HQ945_17105</name>
</gene>
<dbReference type="RefSeq" id="WP_174208326.1">
    <property type="nucleotide sequence ID" value="NZ_JABUMX010000004.1"/>
</dbReference>
<evidence type="ECO:0000256" key="1">
    <source>
        <dbReference type="SAM" id="MobiDB-lite"/>
    </source>
</evidence>
<feature type="compositionally biased region" description="Basic and acidic residues" evidence="1">
    <location>
        <begin position="75"/>
        <end position="88"/>
    </location>
</feature>
<organism evidence="2 3">
    <name type="scientific">Phyllobacterium pellucidum</name>
    <dbReference type="NCBI Taxonomy" id="2740464"/>
    <lineage>
        <taxon>Bacteria</taxon>
        <taxon>Pseudomonadati</taxon>
        <taxon>Pseudomonadota</taxon>
        <taxon>Alphaproteobacteria</taxon>
        <taxon>Hyphomicrobiales</taxon>
        <taxon>Phyllobacteriaceae</taxon>
        <taxon>Phyllobacterium</taxon>
    </lineage>
</organism>
<keyword evidence="3" id="KW-1185">Reference proteome</keyword>
<comment type="caution">
    <text evidence="2">The sequence shown here is derived from an EMBL/GenBank/DDBJ whole genome shotgun (WGS) entry which is preliminary data.</text>
</comment>
<reference evidence="2 3" key="1">
    <citation type="submission" date="2020-05" db="EMBL/GenBank/DDBJ databases">
        <authorList>
            <person name="Kim M.K."/>
        </authorList>
    </citation>
    <scope>NUCLEOTIDE SEQUENCE [LARGE SCALE GENOMIC DNA]</scope>
    <source>
        <strain evidence="2 3">BT25</strain>
    </source>
</reference>
<proteinExistence type="predicted"/>
<dbReference type="Proteomes" id="UP000550508">
    <property type="component" value="Unassembled WGS sequence"/>
</dbReference>
<protein>
    <submittedName>
        <fullName evidence="2">Uncharacterized protein</fullName>
    </submittedName>
</protein>
<dbReference type="EMBL" id="JABUMX010000004">
    <property type="protein sequence ID" value="NTS32981.1"/>
    <property type="molecule type" value="Genomic_DNA"/>
</dbReference>
<evidence type="ECO:0000313" key="3">
    <source>
        <dbReference type="Proteomes" id="UP000550508"/>
    </source>
</evidence>
<feature type="region of interest" description="Disordered" evidence="1">
    <location>
        <begin position="44"/>
        <end position="88"/>
    </location>
</feature>
<feature type="compositionally biased region" description="Basic and acidic residues" evidence="1">
    <location>
        <begin position="52"/>
        <end position="66"/>
    </location>
</feature>
<name>A0A849VSU5_9HYPH</name>
<sequence>MLKTYYNCPISDEPVHEVLPRDGDFVEFFCPTCGQFRISNKSITSMRRRSRSEREAMLTDARRDAQGGDGIPLIRDSHSHARKTDDQR</sequence>
<evidence type="ECO:0000313" key="2">
    <source>
        <dbReference type="EMBL" id="NTS32981.1"/>
    </source>
</evidence>